<dbReference type="InterPro" id="IPR011074">
    <property type="entry name" value="CRAL/TRIO_N_dom"/>
</dbReference>
<evidence type="ECO:0000256" key="2">
    <source>
        <dbReference type="ARBA" id="ARBA00022448"/>
    </source>
</evidence>
<accession>A0ABR2MT09</accession>
<comment type="subcellular location">
    <subcellularLocation>
        <location evidence="1">Membrane</location>
    </subcellularLocation>
</comment>
<organism evidence="6 7">
    <name type="scientific">Platanthera guangdongensis</name>
    <dbReference type="NCBI Taxonomy" id="2320717"/>
    <lineage>
        <taxon>Eukaryota</taxon>
        <taxon>Viridiplantae</taxon>
        <taxon>Streptophyta</taxon>
        <taxon>Embryophyta</taxon>
        <taxon>Tracheophyta</taxon>
        <taxon>Spermatophyta</taxon>
        <taxon>Magnoliopsida</taxon>
        <taxon>Liliopsida</taxon>
        <taxon>Asparagales</taxon>
        <taxon>Orchidaceae</taxon>
        <taxon>Orchidoideae</taxon>
        <taxon>Orchideae</taxon>
        <taxon>Orchidinae</taxon>
        <taxon>Platanthera</taxon>
    </lineage>
</organism>
<dbReference type="Pfam" id="PF25099">
    <property type="entry name" value="GOLD_PATL1_C"/>
    <property type="match status" value="1"/>
</dbReference>
<dbReference type="InterPro" id="IPR001251">
    <property type="entry name" value="CRAL-TRIO_dom"/>
</dbReference>
<keyword evidence="7" id="KW-1185">Reference proteome</keyword>
<feature type="domain" description="CRAL-TRIO" evidence="5">
    <location>
        <begin position="205"/>
        <end position="377"/>
    </location>
</feature>
<dbReference type="Gene3D" id="3.40.525.10">
    <property type="entry name" value="CRAL-TRIO lipid binding domain"/>
    <property type="match status" value="1"/>
</dbReference>
<dbReference type="CDD" id="cd00170">
    <property type="entry name" value="SEC14"/>
    <property type="match status" value="1"/>
</dbReference>
<comment type="caution">
    <text evidence="6">The sequence shown here is derived from an EMBL/GenBank/DDBJ whole genome shotgun (WGS) entry which is preliminary data.</text>
</comment>
<dbReference type="InterPro" id="IPR036273">
    <property type="entry name" value="CRAL/TRIO_N_dom_sf"/>
</dbReference>
<evidence type="ECO:0000313" key="6">
    <source>
        <dbReference type="EMBL" id="KAK8966591.1"/>
    </source>
</evidence>
<dbReference type="SMART" id="SM01100">
    <property type="entry name" value="CRAL_TRIO_N"/>
    <property type="match status" value="1"/>
</dbReference>
<dbReference type="PROSITE" id="PS50191">
    <property type="entry name" value="CRAL_TRIO"/>
    <property type="match status" value="1"/>
</dbReference>
<proteinExistence type="predicted"/>
<feature type="compositionally biased region" description="Polar residues" evidence="4">
    <location>
        <begin position="97"/>
        <end position="113"/>
    </location>
</feature>
<dbReference type="Gene3D" id="1.10.8.20">
    <property type="entry name" value="N-terminal domain of phosphatidylinositol transfer protein sec14p"/>
    <property type="match status" value="1"/>
</dbReference>
<dbReference type="InterPro" id="IPR056794">
    <property type="entry name" value="PATL1-6_C_GOLD"/>
</dbReference>
<dbReference type="Gene3D" id="2.60.120.680">
    <property type="entry name" value="GOLD domain"/>
    <property type="match status" value="1"/>
</dbReference>
<evidence type="ECO:0000256" key="3">
    <source>
        <dbReference type="ARBA" id="ARBA00023136"/>
    </source>
</evidence>
<dbReference type="PANTHER" id="PTHR45932">
    <property type="entry name" value="PATELLIN-1"/>
    <property type="match status" value="1"/>
</dbReference>
<evidence type="ECO:0000256" key="1">
    <source>
        <dbReference type="ARBA" id="ARBA00004370"/>
    </source>
</evidence>
<dbReference type="EMBL" id="JBBWWR010000005">
    <property type="protein sequence ID" value="KAK8966591.1"/>
    <property type="molecule type" value="Genomic_DNA"/>
</dbReference>
<gene>
    <name evidence="6" type="primary">PATL5</name>
    <name evidence="6" type="ORF">KSP40_PGU005996</name>
</gene>
<feature type="region of interest" description="Disordered" evidence="4">
    <location>
        <begin position="97"/>
        <end position="123"/>
    </location>
</feature>
<keyword evidence="3" id="KW-0472">Membrane</keyword>
<evidence type="ECO:0000259" key="5">
    <source>
        <dbReference type="PROSITE" id="PS50191"/>
    </source>
</evidence>
<evidence type="ECO:0000256" key="4">
    <source>
        <dbReference type="SAM" id="MobiDB-lite"/>
    </source>
</evidence>
<sequence>MSEGKPNDATEVPTAKEVIISETIPPPANNNGPEPEEHPTKLLQETNPAWMKKNKPTGGVSLAVAFKAERNRASELPDPDQKALDELKQILRSALANGTLSPPQQSPNETASAEQKPDEDDNAKTVVESIAETVVPPARPPASATEVIVNEVFIWGIPLIGDERSDTILLKFLRARDFKPKEALAMIKNTIQWRRVFNIEGLIKEDLGVEEMEKAVFMSGADREGHPICYNAYGEFQNAELYTKAFGDGEKKQRFLRWRIQYLEKGIRELLDFRPGGISTMIQVTDLKNSPGPLKREFREALSLLLDNYPEFVKKQVFINVPWWYLAFNRVISPFLTQRTKSKFVFAGPSKSAETLFRYISPEQVPVQFGGLHGVKDSEFTIADAVTEINIKPTSSHTIEIQVSAPCFLIWELRVPEWEISYGAEFVPNSSESYTVILHKTRKMAVSEDPVVKSSFKVCRPGKILLTVENTSNKRKMLLYRFKVKKTEFS</sequence>
<dbReference type="SMART" id="SM00516">
    <property type="entry name" value="SEC14"/>
    <property type="match status" value="1"/>
</dbReference>
<dbReference type="SUPFAM" id="SSF46938">
    <property type="entry name" value="CRAL/TRIO N-terminal domain"/>
    <property type="match status" value="1"/>
</dbReference>
<dbReference type="Proteomes" id="UP001412067">
    <property type="component" value="Unassembled WGS sequence"/>
</dbReference>
<dbReference type="PANTHER" id="PTHR45932:SF17">
    <property type="entry name" value="CELLULAR RETINALDEHYDE-BINDING_TRIPLE FUNCTION DOMAIN-CONTAINING PROTEIN"/>
    <property type="match status" value="1"/>
</dbReference>
<evidence type="ECO:0000313" key="7">
    <source>
        <dbReference type="Proteomes" id="UP001412067"/>
    </source>
</evidence>
<dbReference type="Pfam" id="PF00650">
    <property type="entry name" value="CRAL_TRIO"/>
    <property type="match status" value="1"/>
</dbReference>
<reference evidence="6 7" key="1">
    <citation type="journal article" date="2022" name="Nat. Plants">
        <title>Genomes of leafy and leafless Platanthera orchids illuminate the evolution of mycoheterotrophy.</title>
        <authorList>
            <person name="Li M.H."/>
            <person name="Liu K.W."/>
            <person name="Li Z."/>
            <person name="Lu H.C."/>
            <person name="Ye Q.L."/>
            <person name="Zhang D."/>
            <person name="Wang J.Y."/>
            <person name="Li Y.F."/>
            <person name="Zhong Z.M."/>
            <person name="Liu X."/>
            <person name="Yu X."/>
            <person name="Liu D.K."/>
            <person name="Tu X.D."/>
            <person name="Liu B."/>
            <person name="Hao Y."/>
            <person name="Liao X.Y."/>
            <person name="Jiang Y.T."/>
            <person name="Sun W.H."/>
            <person name="Chen J."/>
            <person name="Chen Y.Q."/>
            <person name="Ai Y."/>
            <person name="Zhai J.W."/>
            <person name="Wu S.S."/>
            <person name="Zhou Z."/>
            <person name="Hsiao Y.Y."/>
            <person name="Wu W.L."/>
            <person name="Chen Y.Y."/>
            <person name="Lin Y.F."/>
            <person name="Hsu J.L."/>
            <person name="Li C.Y."/>
            <person name="Wang Z.W."/>
            <person name="Zhao X."/>
            <person name="Zhong W.Y."/>
            <person name="Ma X.K."/>
            <person name="Ma L."/>
            <person name="Huang J."/>
            <person name="Chen G.Z."/>
            <person name="Huang M.Z."/>
            <person name="Huang L."/>
            <person name="Peng D.H."/>
            <person name="Luo Y.B."/>
            <person name="Zou S.Q."/>
            <person name="Chen S.P."/>
            <person name="Lan S."/>
            <person name="Tsai W.C."/>
            <person name="Van de Peer Y."/>
            <person name="Liu Z.J."/>
        </authorList>
    </citation>
    <scope>NUCLEOTIDE SEQUENCE [LARGE SCALE GENOMIC DNA]</scope>
    <source>
        <strain evidence="6">Lor288</strain>
    </source>
</reference>
<protein>
    <submittedName>
        <fullName evidence="6">Patellin-5</fullName>
    </submittedName>
</protein>
<dbReference type="InterPro" id="IPR036865">
    <property type="entry name" value="CRAL-TRIO_dom_sf"/>
</dbReference>
<feature type="region of interest" description="Disordered" evidence="4">
    <location>
        <begin position="1"/>
        <end position="41"/>
    </location>
</feature>
<dbReference type="SUPFAM" id="SSF52087">
    <property type="entry name" value="CRAL/TRIO domain"/>
    <property type="match status" value="1"/>
</dbReference>
<keyword evidence="2" id="KW-0813">Transport</keyword>
<name>A0ABR2MT09_9ASPA</name>
<dbReference type="InterPro" id="IPR044834">
    <property type="entry name" value="PATL"/>
</dbReference>
<dbReference type="Pfam" id="PF03765">
    <property type="entry name" value="CRAL_TRIO_N"/>
    <property type="match status" value="1"/>
</dbReference>